<keyword evidence="7" id="KW-1185">Reference proteome</keyword>
<keyword evidence="3" id="KW-0378">Hydrolase</keyword>
<evidence type="ECO:0000256" key="4">
    <source>
        <dbReference type="ARBA" id="ARBA00022807"/>
    </source>
</evidence>
<dbReference type="Proteomes" id="UP000242715">
    <property type="component" value="Unassembled WGS sequence"/>
</dbReference>
<name>A0A2Z6ND69_TRISU</name>
<dbReference type="InterPro" id="IPR038765">
    <property type="entry name" value="Papain-like_cys_pep_sf"/>
</dbReference>
<keyword evidence="2" id="KW-0645">Protease</keyword>
<gene>
    <name evidence="6" type="ORF">TSUD_398430</name>
</gene>
<comment type="similarity">
    <text evidence="1">Belongs to the peptidase C1 family.</text>
</comment>
<dbReference type="OrthoDB" id="1431714at2759"/>
<dbReference type="Pfam" id="PF00112">
    <property type="entry name" value="Peptidase_C1"/>
    <property type="match status" value="1"/>
</dbReference>
<dbReference type="EMBL" id="DF973928">
    <property type="protein sequence ID" value="GAU42638.1"/>
    <property type="molecule type" value="Genomic_DNA"/>
</dbReference>
<evidence type="ECO:0000256" key="1">
    <source>
        <dbReference type="ARBA" id="ARBA00008455"/>
    </source>
</evidence>
<dbReference type="InterPro" id="IPR000668">
    <property type="entry name" value="Peptidase_C1A_C"/>
</dbReference>
<reference evidence="7" key="1">
    <citation type="journal article" date="2017" name="Front. Plant Sci.">
        <title>Climate Clever Clovers: New Paradigm to Reduce the Environmental Footprint of Ruminants by Breeding Low Methanogenic Forages Utilizing Haplotype Variation.</title>
        <authorList>
            <person name="Kaur P."/>
            <person name="Appels R."/>
            <person name="Bayer P.E."/>
            <person name="Keeble-Gagnere G."/>
            <person name="Wang J."/>
            <person name="Hirakawa H."/>
            <person name="Shirasawa K."/>
            <person name="Vercoe P."/>
            <person name="Stefanova K."/>
            <person name="Durmic Z."/>
            <person name="Nichols P."/>
            <person name="Revell C."/>
            <person name="Isobe S.N."/>
            <person name="Edwards D."/>
            <person name="Erskine W."/>
        </authorList>
    </citation>
    <scope>NUCLEOTIDE SEQUENCE [LARGE SCALE GENOMIC DNA]</scope>
    <source>
        <strain evidence="7">cv. Daliak</strain>
    </source>
</reference>
<dbReference type="GO" id="GO:0006508">
    <property type="term" value="P:proteolysis"/>
    <property type="evidence" value="ECO:0007669"/>
    <property type="project" value="UniProtKB-KW"/>
</dbReference>
<evidence type="ECO:0000256" key="3">
    <source>
        <dbReference type="ARBA" id="ARBA00022801"/>
    </source>
</evidence>
<dbReference type="InterPro" id="IPR013128">
    <property type="entry name" value="Peptidase_C1A"/>
</dbReference>
<dbReference type="GO" id="GO:0008234">
    <property type="term" value="F:cysteine-type peptidase activity"/>
    <property type="evidence" value="ECO:0007669"/>
    <property type="project" value="UniProtKB-KW"/>
</dbReference>
<proteinExistence type="inferred from homology"/>
<dbReference type="InterPro" id="IPR025660">
    <property type="entry name" value="Pept_his_AS"/>
</dbReference>
<accession>A0A2Z6ND69</accession>
<dbReference type="PANTHER" id="PTHR12411">
    <property type="entry name" value="CYSTEINE PROTEASE FAMILY C1-RELATED"/>
    <property type="match status" value="1"/>
</dbReference>
<evidence type="ECO:0000259" key="5">
    <source>
        <dbReference type="Pfam" id="PF00112"/>
    </source>
</evidence>
<sequence length="189" mass="21593">MWSVSYPPSNTKAMESLNEKKILLSCQDVFNHMMKLTKKEKDKAKGASFGATLAWIRENGCILEEDCPYDFDGNVTPFEYERKIQQGPLAAEMLWVKGMEKLTGEVYSGPDDEKYFDKENRHGVVLVGFGETMNNDKLIKFWIIQNSHGDKWGENGFAKIDRAPCHGRLLIYSVWVIRGVTDNMDKKGD</sequence>
<dbReference type="Gene3D" id="3.90.70.10">
    <property type="entry name" value="Cysteine proteinases"/>
    <property type="match status" value="1"/>
</dbReference>
<protein>
    <recommendedName>
        <fullName evidence="5">Peptidase C1A papain C-terminal domain-containing protein</fullName>
    </recommendedName>
</protein>
<feature type="domain" description="Peptidase C1A papain C-terminal" evidence="5">
    <location>
        <begin position="83"/>
        <end position="163"/>
    </location>
</feature>
<evidence type="ECO:0000313" key="6">
    <source>
        <dbReference type="EMBL" id="GAU42638.1"/>
    </source>
</evidence>
<evidence type="ECO:0000256" key="2">
    <source>
        <dbReference type="ARBA" id="ARBA00022670"/>
    </source>
</evidence>
<keyword evidence="4" id="KW-0788">Thiol protease</keyword>
<evidence type="ECO:0000313" key="7">
    <source>
        <dbReference type="Proteomes" id="UP000242715"/>
    </source>
</evidence>
<organism evidence="6 7">
    <name type="scientific">Trifolium subterraneum</name>
    <name type="common">Subterranean clover</name>
    <dbReference type="NCBI Taxonomy" id="3900"/>
    <lineage>
        <taxon>Eukaryota</taxon>
        <taxon>Viridiplantae</taxon>
        <taxon>Streptophyta</taxon>
        <taxon>Embryophyta</taxon>
        <taxon>Tracheophyta</taxon>
        <taxon>Spermatophyta</taxon>
        <taxon>Magnoliopsida</taxon>
        <taxon>eudicotyledons</taxon>
        <taxon>Gunneridae</taxon>
        <taxon>Pentapetalae</taxon>
        <taxon>rosids</taxon>
        <taxon>fabids</taxon>
        <taxon>Fabales</taxon>
        <taxon>Fabaceae</taxon>
        <taxon>Papilionoideae</taxon>
        <taxon>50 kb inversion clade</taxon>
        <taxon>NPAAA clade</taxon>
        <taxon>Hologalegina</taxon>
        <taxon>IRL clade</taxon>
        <taxon>Trifolieae</taxon>
        <taxon>Trifolium</taxon>
    </lineage>
</organism>
<dbReference type="PROSITE" id="PS00639">
    <property type="entry name" value="THIOL_PROTEASE_HIS"/>
    <property type="match status" value="1"/>
</dbReference>
<dbReference type="AlphaFoldDB" id="A0A2Z6ND69"/>
<dbReference type="SUPFAM" id="SSF54001">
    <property type="entry name" value="Cysteine proteinases"/>
    <property type="match status" value="1"/>
</dbReference>